<dbReference type="Pfam" id="PF13653">
    <property type="entry name" value="GDPD_2"/>
    <property type="match status" value="1"/>
</dbReference>
<dbReference type="Gene3D" id="3.20.20.190">
    <property type="entry name" value="Phosphatidylinositol (PI) phosphodiesterase"/>
    <property type="match status" value="1"/>
</dbReference>
<dbReference type="InterPro" id="IPR017946">
    <property type="entry name" value="PLC-like_Pdiesterase_TIM-brl"/>
</dbReference>
<name>A0ABW8A167_9ACTN</name>
<sequence>MFRRALGALVAAGALLLPVTPAAAATTAEPLARAHAHNDYEHERPLLDALDHGFTSVEADIYLVDGELRVGHDPEDLRPGRTLQSLYLDPLARRVRAGHGRVFPGSRQGLQLLVDIKNNGAATYTELDRVLRSYRKMLTAYHRGRVKLGAVTVVVSGDRPRDLMAAQRDRYAFYDGRLGDLGLGGASLIPLISDNWTKHFAWRGEGEMPQAERDRLREIVRTAHRDGQRVRFWATPDTAGPAREALWRELVAADVDHINTDDLAGLQQFLRAHDRDAADAPQDAAGASHDTGADGERHQVNAAA</sequence>
<proteinExistence type="predicted"/>
<evidence type="ECO:0000256" key="3">
    <source>
        <dbReference type="SAM" id="SignalP"/>
    </source>
</evidence>
<dbReference type="EMBL" id="JBITMB010000002">
    <property type="protein sequence ID" value="MFI7440523.1"/>
    <property type="molecule type" value="Genomic_DNA"/>
</dbReference>
<dbReference type="SUPFAM" id="SSF51695">
    <property type="entry name" value="PLC-like phosphodiesterases"/>
    <property type="match status" value="1"/>
</dbReference>
<keyword evidence="3" id="KW-0732">Signal</keyword>
<comment type="caution">
    <text evidence="4">The sequence shown here is derived from an EMBL/GenBank/DDBJ whole genome shotgun (WGS) entry which is preliminary data.</text>
</comment>
<dbReference type="InterPro" id="IPR039559">
    <property type="entry name" value="AIM6_PI-PLC-like_dom"/>
</dbReference>
<reference evidence="4 5" key="1">
    <citation type="submission" date="2024-10" db="EMBL/GenBank/DDBJ databases">
        <title>The Natural Products Discovery Center: Release of the First 8490 Sequenced Strains for Exploring Actinobacteria Biosynthetic Diversity.</title>
        <authorList>
            <person name="Kalkreuter E."/>
            <person name="Kautsar S.A."/>
            <person name="Yang D."/>
            <person name="Bader C.D."/>
            <person name="Teijaro C.N."/>
            <person name="Fluegel L."/>
            <person name="Davis C.M."/>
            <person name="Simpson J.R."/>
            <person name="Lauterbach L."/>
            <person name="Steele A.D."/>
            <person name="Gui C."/>
            <person name="Meng S."/>
            <person name="Li G."/>
            <person name="Viehrig K."/>
            <person name="Ye F."/>
            <person name="Su P."/>
            <person name="Kiefer A.F."/>
            <person name="Nichols A."/>
            <person name="Cepeda A.J."/>
            <person name="Yan W."/>
            <person name="Fan B."/>
            <person name="Jiang Y."/>
            <person name="Adhikari A."/>
            <person name="Zheng C.-J."/>
            <person name="Schuster L."/>
            <person name="Cowan T.M."/>
            <person name="Smanski M.J."/>
            <person name="Chevrette M.G."/>
            <person name="De Carvalho L.P.S."/>
            <person name="Shen B."/>
        </authorList>
    </citation>
    <scope>NUCLEOTIDE SEQUENCE [LARGE SCALE GENOMIC DNA]</scope>
    <source>
        <strain evidence="4 5">NPDC049503</strain>
    </source>
</reference>
<evidence type="ECO:0000256" key="2">
    <source>
        <dbReference type="SAM" id="MobiDB-lite"/>
    </source>
</evidence>
<feature type="compositionally biased region" description="Basic and acidic residues" evidence="2">
    <location>
        <begin position="291"/>
        <end position="304"/>
    </location>
</feature>
<organism evidence="4 5">
    <name type="scientific">Nonomuraea indica</name>
    <dbReference type="NCBI Taxonomy" id="1581193"/>
    <lineage>
        <taxon>Bacteria</taxon>
        <taxon>Bacillati</taxon>
        <taxon>Actinomycetota</taxon>
        <taxon>Actinomycetes</taxon>
        <taxon>Streptosporangiales</taxon>
        <taxon>Streptosporangiaceae</taxon>
        <taxon>Nonomuraea</taxon>
    </lineage>
</organism>
<dbReference type="InterPro" id="IPR051236">
    <property type="entry name" value="HAT_RTT109-like"/>
</dbReference>
<keyword evidence="5" id="KW-1185">Reference proteome</keyword>
<evidence type="ECO:0000313" key="4">
    <source>
        <dbReference type="EMBL" id="MFI7440523.1"/>
    </source>
</evidence>
<accession>A0ABW8A167</accession>
<dbReference type="CDD" id="cd08577">
    <property type="entry name" value="PI-PLCc_GDPD_SF_unchar3"/>
    <property type="match status" value="1"/>
</dbReference>
<evidence type="ECO:0000256" key="1">
    <source>
        <dbReference type="ARBA" id="ARBA00014286"/>
    </source>
</evidence>
<gene>
    <name evidence="4" type="ORF">ACIBP5_11220</name>
</gene>
<dbReference type="RefSeq" id="WP_397020247.1">
    <property type="nucleotide sequence ID" value="NZ_JBITMB010000002.1"/>
</dbReference>
<feature type="signal peptide" evidence="3">
    <location>
        <begin position="1"/>
        <end position="24"/>
    </location>
</feature>
<evidence type="ECO:0000313" key="5">
    <source>
        <dbReference type="Proteomes" id="UP001612928"/>
    </source>
</evidence>
<dbReference type="PANTHER" id="PTHR31571:SF1">
    <property type="entry name" value="ALTERED INHERITANCE OF MITOCHONDRIA PROTEIN 6"/>
    <property type="match status" value="1"/>
</dbReference>
<dbReference type="PANTHER" id="PTHR31571">
    <property type="entry name" value="ALTERED INHERITANCE OF MITOCHONDRIA PROTEIN 6"/>
    <property type="match status" value="1"/>
</dbReference>
<feature type="chain" id="PRO_5046520512" description="Altered inheritance of mitochondria protein 6" evidence="3">
    <location>
        <begin position="25"/>
        <end position="304"/>
    </location>
</feature>
<dbReference type="Proteomes" id="UP001612928">
    <property type="component" value="Unassembled WGS sequence"/>
</dbReference>
<protein>
    <recommendedName>
        <fullName evidence="1">Altered inheritance of mitochondria protein 6</fullName>
    </recommendedName>
</protein>
<feature type="region of interest" description="Disordered" evidence="2">
    <location>
        <begin position="274"/>
        <end position="304"/>
    </location>
</feature>